<comment type="subcellular location">
    <subcellularLocation>
        <location evidence="1">Nucleus</location>
    </subcellularLocation>
</comment>
<evidence type="ECO:0000256" key="1">
    <source>
        <dbReference type="ARBA" id="ARBA00004123"/>
    </source>
</evidence>
<dbReference type="InterPro" id="IPR006447">
    <property type="entry name" value="Myb_dom_plants"/>
</dbReference>
<reference evidence="6" key="1">
    <citation type="journal article" date="2025" name="Foods">
        <title>Unveiling the Microbial Signatures of Arabica Coffee Cherries: Insights into Ripeness Specific Diversity, Functional Traits, and Implications for Quality and Safety.</title>
        <authorList>
            <consortium name="RefSeq"/>
            <person name="Tenea G.N."/>
            <person name="Cifuentes V."/>
            <person name="Reyes P."/>
            <person name="Cevallos-Vallejos M."/>
        </authorList>
    </citation>
    <scope>NUCLEOTIDE SEQUENCE [LARGE SCALE GENOMIC DNA]</scope>
</reference>
<reference evidence="7" key="2">
    <citation type="submission" date="2025-08" db="UniProtKB">
        <authorList>
            <consortium name="RefSeq"/>
        </authorList>
    </citation>
    <scope>IDENTIFICATION</scope>
    <source>
        <tissue evidence="7">Leaves</tissue>
    </source>
</reference>
<evidence type="ECO:0000313" key="6">
    <source>
        <dbReference type="Proteomes" id="UP001652660"/>
    </source>
</evidence>
<dbReference type="GO" id="GO:0005634">
    <property type="term" value="C:nucleus"/>
    <property type="evidence" value="ECO:0007669"/>
    <property type="project" value="UniProtKB-SubCell"/>
</dbReference>
<dbReference type="Proteomes" id="UP001652660">
    <property type="component" value="Chromosome 11c"/>
</dbReference>
<evidence type="ECO:0000259" key="5">
    <source>
        <dbReference type="Pfam" id="PF00249"/>
    </source>
</evidence>
<feature type="domain" description="Myb-like" evidence="5">
    <location>
        <begin position="16"/>
        <end position="67"/>
    </location>
</feature>
<keyword evidence="6" id="KW-1185">Reference proteome</keyword>
<keyword evidence="4" id="KW-0539">Nucleus</keyword>
<evidence type="ECO:0000256" key="2">
    <source>
        <dbReference type="ARBA" id="ARBA00023015"/>
    </source>
</evidence>
<dbReference type="PANTHER" id="PTHR31499:SF67">
    <property type="entry name" value="TRANSCRIPTION FACTOR KAN3-RELATED"/>
    <property type="match status" value="1"/>
</dbReference>
<evidence type="ECO:0000256" key="4">
    <source>
        <dbReference type="ARBA" id="ARBA00023242"/>
    </source>
</evidence>
<organism evidence="6 7">
    <name type="scientific">Coffea arabica</name>
    <name type="common">Arabian coffee</name>
    <dbReference type="NCBI Taxonomy" id="13443"/>
    <lineage>
        <taxon>Eukaryota</taxon>
        <taxon>Viridiplantae</taxon>
        <taxon>Streptophyta</taxon>
        <taxon>Embryophyta</taxon>
        <taxon>Tracheophyta</taxon>
        <taxon>Spermatophyta</taxon>
        <taxon>Magnoliopsida</taxon>
        <taxon>eudicotyledons</taxon>
        <taxon>Gunneridae</taxon>
        <taxon>Pentapetalae</taxon>
        <taxon>asterids</taxon>
        <taxon>lamiids</taxon>
        <taxon>Gentianales</taxon>
        <taxon>Rubiaceae</taxon>
        <taxon>Ixoroideae</taxon>
        <taxon>Gardenieae complex</taxon>
        <taxon>Bertiereae - Coffeeae clade</taxon>
        <taxon>Coffeeae</taxon>
        <taxon>Coffea</taxon>
    </lineage>
</organism>
<dbReference type="NCBIfam" id="TIGR01557">
    <property type="entry name" value="myb_SHAQKYF"/>
    <property type="match status" value="1"/>
</dbReference>
<proteinExistence type="predicted"/>
<evidence type="ECO:0000313" key="7">
    <source>
        <dbReference type="RefSeq" id="XP_027096744.1"/>
    </source>
</evidence>
<evidence type="ECO:0000256" key="3">
    <source>
        <dbReference type="ARBA" id="ARBA00023163"/>
    </source>
</evidence>
<gene>
    <name evidence="7" type="primary">LOC113716560</name>
</gene>
<keyword evidence="3" id="KW-0804">Transcription</keyword>
<dbReference type="PANTHER" id="PTHR31499">
    <property type="entry name" value="MYB FAMILY TRANSCRIPTION FACTOR PHL11"/>
    <property type="match status" value="1"/>
</dbReference>
<protein>
    <submittedName>
        <fullName evidence="7">Uncharacterized protein isoform X1</fullName>
    </submittedName>
</protein>
<dbReference type="GeneID" id="113716560"/>
<dbReference type="FunFam" id="1.10.10.60:FF:000007">
    <property type="entry name" value="Two-component response regulator"/>
    <property type="match status" value="1"/>
</dbReference>
<dbReference type="InterPro" id="IPR001005">
    <property type="entry name" value="SANT/Myb"/>
</dbReference>
<dbReference type="InterPro" id="IPR046955">
    <property type="entry name" value="PHR1-like"/>
</dbReference>
<dbReference type="GO" id="GO:0003700">
    <property type="term" value="F:DNA-binding transcription factor activity"/>
    <property type="evidence" value="ECO:0007669"/>
    <property type="project" value="InterPro"/>
</dbReference>
<dbReference type="Gene3D" id="1.10.10.60">
    <property type="entry name" value="Homeodomain-like"/>
    <property type="match status" value="1"/>
</dbReference>
<name>A0A6P6V0Y6_COFAR</name>
<sequence>MEAKYGGQVQGKKKFRLKWTKLLHDCFVKAVNQLGGAYEATPKDIVKVMGIKEITTDHIKSYLQKYRLSQEVYGAAYTKAAWSGSRMMLEAIQEKEQRRNLARQMNGASICIQTSKGKSPLIEGQTNSCKEIEVPWTINGQNLQAEEAETTKCQLFPPATNDQLPVHPLSSWLTLYEAPSANHVKRIQAAKADYANASVSKTEKKLQTLQTAKDKSAWLLRTKSSEGKGLLSWPPASMRDGIFAGKTMTRHQSYRDLTSTSGGLQVGGKITSTKGKLATENEPIDLNVSAQDMYGALKRAL</sequence>
<dbReference type="GO" id="GO:0003677">
    <property type="term" value="F:DNA binding"/>
    <property type="evidence" value="ECO:0007669"/>
    <property type="project" value="InterPro"/>
</dbReference>
<dbReference type="AlphaFoldDB" id="A0A6P6V0Y6"/>
<dbReference type="InterPro" id="IPR009057">
    <property type="entry name" value="Homeodomain-like_sf"/>
</dbReference>
<dbReference type="RefSeq" id="XP_027096744.1">
    <property type="nucleotide sequence ID" value="XM_027240943.2"/>
</dbReference>
<dbReference type="OrthoDB" id="551907at2759"/>
<dbReference type="Pfam" id="PF00249">
    <property type="entry name" value="Myb_DNA-binding"/>
    <property type="match status" value="1"/>
</dbReference>
<accession>A0A6P6V0Y6</accession>
<dbReference type="SUPFAM" id="SSF46689">
    <property type="entry name" value="Homeodomain-like"/>
    <property type="match status" value="1"/>
</dbReference>
<keyword evidence="2" id="KW-0805">Transcription regulation</keyword>